<keyword evidence="2" id="KW-1185">Reference proteome</keyword>
<comment type="caution">
    <text evidence="1">The sequence shown here is derived from an EMBL/GenBank/DDBJ whole genome shotgun (WGS) entry which is preliminary data.</text>
</comment>
<sequence>MDLSSIENCEKIHETIKKITNSCDDKMCHQSMSYLNDIHIKDKHNVTWESACKYMYYWIYNYLLNNQYTENITKIYNGFINTYKSIFQVDIYVNYEETSITEEELNKLTAIYNIYTYLNKVQGNDGSYTDNKFFDTLQNIINEHNPDTINQFTEELRPHESSPCKMNNLFTPYISWLHRKIIKKGNQYNNIGEEKNIFHPFEISWDNSRISKYNILYPN</sequence>
<dbReference type="GeneID" id="39744828"/>
<dbReference type="RefSeq" id="XP_028546609.1">
    <property type="nucleotide sequence ID" value="XM_028690808.1"/>
</dbReference>
<dbReference type="AlphaFoldDB" id="A0A1Y1JP55"/>
<dbReference type="EMBL" id="BDQF01000064">
    <property type="protein sequence ID" value="GAW84020.1"/>
    <property type="molecule type" value="Genomic_DNA"/>
</dbReference>
<organism evidence="1 2">
    <name type="scientific">Plasmodium gonderi</name>
    <dbReference type="NCBI Taxonomy" id="77519"/>
    <lineage>
        <taxon>Eukaryota</taxon>
        <taxon>Sar</taxon>
        <taxon>Alveolata</taxon>
        <taxon>Apicomplexa</taxon>
        <taxon>Aconoidasida</taxon>
        <taxon>Haemosporida</taxon>
        <taxon>Plasmodiidae</taxon>
        <taxon>Plasmodium</taxon>
        <taxon>Plasmodium (Plasmodium)</taxon>
    </lineage>
</organism>
<dbReference type="OrthoDB" id="381216at2759"/>
<gene>
    <name evidence="1" type="ORF">PGO_000640</name>
</gene>
<protein>
    <submittedName>
        <fullName evidence="1">Variable surface protein</fullName>
    </submittedName>
</protein>
<evidence type="ECO:0000313" key="2">
    <source>
        <dbReference type="Proteomes" id="UP000195521"/>
    </source>
</evidence>
<reference evidence="2" key="1">
    <citation type="submission" date="2017-04" db="EMBL/GenBank/DDBJ databases">
        <title>Plasmodium gonderi genome.</title>
        <authorList>
            <person name="Arisue N."/>
            <person name="Honma H."/>
            <person name="Kawai S."/>
            <person name="Tougan T."/>
            <person name="Tanabe K."/>
            <person name="Horii T."/>
        </authorList>
    </citation>
    <scope>NUCLEOTIDE SEQUENCE [LARGE SCALE GENOMIC DNA]</scope>
    <source>
        <strain evidence="2">ATCC 30045</strain>
    </source>
</reference>
<accession>A0A1Y1JP55</accession>
<name>A0A1Y1JP55_PLAGO</name>
<proteinExistence type="predicted"/>
<dbReference type="Proteomes" id="UP000195521">
    <property type="component" value="Unassembled WGS sequence"/>
</dbReference>
<evidence type="ECO:0000313" key="1">
    <source>
        <dbReference type="EMBL" id="GAW84020.1"/>
    </source>
</evidence>